<dbReference type="SMART" id="SM00467">
    <property type="entry name" value="GS"/>
    <property type="match status" value="1"/>
</dbReference>
<dbReference type="SMART" id="SM00220">
    <property type="entry name" value="S_TKc"/>
    <property type="match status" value="1"/>
</dbReference>
<dbReference type="PANTHER" id="PTHR23255:SF71">
    <property type="entry name" value="RECEPTOR PROTEIN SERINE_THREONINE KINASE"/>
    <property type="match status" value="1"/>
</dbReference>
<dbReference type="Gene3D" id="3.30.200.20">
    <property type="entry name" value="Phosphorylase Kinase, domain 1"/>
    <property type="match status" value="1"/>
</dbReference>
<dbReference type="InterPro" id="IPR008271">
    <property type="entry name" value="Ser/Thr_kinase_AS"/>
</dbReference>
<dbReference type="InterPro" id="IPR045860">
    <property type="entry name" value="Snake_toxin-like_sf"/>
</dbReference>
<dbReference type="GO" id="GO:0005524">
    <property type="term" value="F:ATP binding"/>
    <property type="evidence" value="ECO:0007669"/>
    <property type="project" value="UniProtKB-UniRule"/>
</dbReference>
<keyword evidence="14" id="KW-0460">Magnesium</keyword>
<dbReference type="Gene3D" id="1.10.510.10">
    <property type="entry name" value="Transferase(Phosphotransferase) domain 1"/>
    <property type="match status" value="1"/>
</dbReference>
<comment type="cofactor">
    <cofactor evidence="1">
        <name>Mn(2+)</name>
        <dbReference type="ChEBI" id="CHEBI:29035"/>
    </cofactor>
</comment>
<evidence type="ECO:0000256" key="5">
    <source>
        <dbReference type="ARBA" id="ARBA00012401"/>
    </source>
</evidence>
<keyword evidence="23" id="KW-1185">Reference proteome</keyword>
<evidence type="ECO:0000256" key="15">
    <source>
        <dbReference type="ARBA" id="ARBA00022989"/>
    </source>
</evidence>
<evidence type="ECO:0000256" key="2">
    <source>
        <dbReference type="ARBA" id="ARBA00001946"/>
    </source>
</evidence>
<evidence type="ECO:0000256" key="10">
    <source>
        <dbReference type="ARBA" id="ARBA00022729"/>
    </source>
</evidence>
<evidence type="ECO:0000256" key="9">
    <source>
        <dbReference type="ARBA" id="ARBA00022723"/>
    </source>
</evidence>
<dbReference type="InterPro" id="IPR011009">
    <property type="entry name" value="Kinase-like_dom_sf"/>
</dbReference>
<dbReference type="GO" id="GO:0005886">
    <property type="term" value="C:plasma membrane"/>
    <property type="evidence" value="ECO:0007669"/>
    <property type="project" value="TreeGrafter"/>
</dbReference>
<keyword evidence="17" id="KW-0675">Receptor</keyword>
<evidence type="ECO:0000256" key="11">
    <source>
        <dbReference type="ARBA" id="ARBA00022741"/>
    </source>
</evidence>
<evidence type="ECO:0000256" key="14">
    <source>
        <dbReference type="ARBA" id="ARBA00022842"/>
    </source>
</evidence>
<dbReference type="SUPFAM" id="SSF56112">
    <property type="entry name" value="Protein kinase-like (PK-like)"/>
    <property type="match status" value="1"/>
</dbReference>
<dbReference type="Pfam" id="PF08515">
    <property type="entry name" value="TGF_beta_GS"/>
    <property type="match status" value="1"/>
</dbReference>
<dbReference type="PROSITE" id="PS00107">
    <property type="entry name" value="PROTEIN_KINASE_ATP"/>
    <property type="match status" value="1"/>
</dbReference>
<keyword evidence="16 19" id="KW-0472">Membrane</keyword>
<evidence type="ECO:0000256" key="4">
    <source>
        <dbReference type="ARBA" id="ARBA00009605"/>
    </source>
</evidence>
<dbReference type="AlphaFoldDB" id="A0A915KCD7"/>
<dbReference type="InterPro" id="IPR000719">
    <property type="entry name" value="Prot_kinase_dom"/>
</dbReference>
<feature type="domain" description="GS" evidence="22">
    <location>
        <begin position="208"/>
        <end position="239"/>
    </location>
</feature>
<evidence type="ECO:0000256" key="8">
    <source>
        <dbReference type="ARBA" id="ARBA00022692"/>
    </source>
</evidence>
<feature type="signal peptide" evidence="20">
    <location>
        <begin position="1"/>
        <end position="19"/>
    </location>
</feature>
<dbReference type="Pfam" id="PF01064">
    <property type="entry name" value="Activin_recp"/>
    <property type="match status" value="1"/>
</dbReference>
<dbReference type="PROSITE" id="PS51256">
    <property type="entry name" value="GS"/>
    <property type="match status" value="1"/>
</dbReference>
<evidence type="ECO:0000256" key="3">
    <source>
        <dbReference type="ARBA" id="ARBA00004479"/>
    </source>
</evidence>
<organism evidence="23 24">
    <name type="scientific">Romanomermis culicivorax</name>
    <name type="common">Nematode worm</name>
    <dbReference type="NCBI Taxonomy" id="13658"/>
    <lineage>
        <taxon>Eukaryota</taxon>
        <taxon>Metazoa</taxon>
        <taxon>Ecdysozoa</taxon>
        <taxon>Nematoda</taxon>
        <taxon>Enoplea</taxon>
        <taxon>Dorylaimia</taxon>
        <taxon>Mermithida</taxon>
        <taxon>Mermithoidea</taxon>
        <taxon>Mermithidae</taxon>
        <taxon>Romanomermis</taxon>
    </lineage>
</organism>
<evidence type="ECO:0000256" key="18">
    <source>
        <dbReference type="PROSITE-ProRule" id="PRU10141"/>
    </source>
</evidence>
<dbReference type="PROSITE" id="PS00108">
    <property type="entry name" value="PROTEIN_KINASE_ST"/>
    <property type="match status" value="1"/>
</dbReference>
<feature type="chain" id="PRO_5037056164" description="receptor protein serine/threonine kinase" evidence="20">
    <location>
        <begin position="20"/>
        <end position="535"/>
    </location>
</feature>
<dbReference type="GO" id="GO:0006950">
    <property type="term" value="P:response to stress"/>
    <property type="evidence" value="ECO:0007669"/>
    <property type="project" value="UniProtKB-ARBA"/>
</dbReference>
<dbReference type="EC" id="2.7.11.30" evidence="5"/>
<feature type="binding site" evidence="18">
    <location>
        <position position="267"/>
    </location>
    <ligand>
        <name>ATP</name>
        <dbReference type="ChEBI" id="CHEBI:30616"/>
    </ligand>
</feature>
<comment type="subcellular location">
    <subcellularLocation>
        <location evidence="3">Membrane</location>
        <topology evidence="3">Single-pass type I membrane protein</topology>
    </subcellularLocation>
</comment>
<dbReference type="InterPro" id="IPR000333">
    <property type="entry name" value="TGFB_receptor"/>
</dbReference>
<dbReference type="InterPro" id="IPR000472">
    <property type="entry name" value="Activin_recp"/>
</dbReference>
<sequence length="535" mass="60297">MIGIHIFLPFVSLFSYAASVNEKIFCNCTEESCRHPIFGTGVCETLGGCQKTVTKDLKTNLVTLMEIITSYISPKLKINNFLSCISENNWTPPERPLMCHAHRDLNHVNGVGCCRTSFCAPNLVVDLAELNGATEFPASPPINDIFVVAIFIVASFLIGLIAVIGCSVLFLKRRSPNLKWLFKRTRTAVLNEGDNPLMNGEALESYQTHLNSAWAMVDPTSSGSGQGAALLVQRTIARQITLEIQVGKGRFGEVWRGNWRGDHVAVKIFSSRDEKSWFREVDIYQTALLHDDNLLKFIASDNIDDGRTTQLWLITQYHPHGSLYDFLVKETVPVDRMCRMAQGIAAGLAFLHKEVVGTSLRPAIAHRDIKSKNILVKNDFSCCLGDLGLAVRYDSQMGTIDVPDNNKVGTRRYLAPEVLDDTMNINQFDSYRRSDIYSLGLVLWELCRRTDKGGTIDPFEVAYYEYVPADPSLESMKQCVCVEKRRPSIPNSWYIYQLDSDLENDVQLSEILQSFIRLMQECWSWNPEARLTALR</sequence>
<dbReference type="Pfam" id="PF07714">
    <property type="entry name" value="PK_Tyr_Ser-Thr"/>
    <property type="match status" value="1"/>
</dbReference>
<evidence type="ECO:0000259" key="22">
    <source>
        <dbReference type="PROSITE" id="PS51256"/>
    </source>
</evidence>
<keyword evidence="6" id="KW-0723">Serine/threonine-protein kinase</keyword>
<feature type="transmembrane region" description="Helical" evidence="19">
    <location>
        <begin position="145"/>
        <end position="171"/>
    </location>
</feature>
<comment type="similarity">
    <text evidence="4">Belongs to the protein kinase superfamily. TKL Ser/Thr protein kinase family. TGFB receptor subfamily.</text>
</comment>
<evidence type="ECO:0000259" key="21">
    <source>
        <dbReference type="PROSITE" id="PS50011"/>
    </source>
</evidence>
<feature type="domain" description="Protein kinase" evidence="21">
    <location>
        <begin position="240"/>
        <end position="535"/>
    </location>
</feature>
<evidence type="ECO:0000313" key="24">
    <source>
        <dbReference type="WBParaSite" id="nRc.2.0.1.t36035-RA"/>
    </source>
</evidence>
<dbReference type="GO" id="GO:0004675">
    <property type="term" value="F:transmembrane receptor protein serine/threonine kinase activity"/>
    <property type="evidence" value="ECO:0007669"/>
    <property type="project" value="UniProtKB-EC"/>
</dbReference>
<dbReference type="OMA" id="CISENNW"/>
<accession>A0A915KCD7</accession>
<evidence type="ECO:0000256" key="13">
    <source>
        <dbReference type="ARBA" id="ARBA00022840"/>
    </source>
</evidence>
<evidence type="ECO:0000256" key="17">
    <source>
        <dbReference type="ARBA" id="ARBA00023170"/>
    </source>
</evidence>
<name>A0A915KCD7_ROMCU</name>
<reference evidence="24" key="1">
    <citation type="submission" date="2022-11" db="UniProtKB">
        <authorList>
            <consortium name="WormBaseParasite"/>
        </authorList>
    </citation>
    <scope>IDENTIFICATION</scope>
</reference>
<evidence type="ECO:0000256" key="6">
    <source>
        <dbReference type="ARBA" id="ARBA00022527"/>
    </source>
</evidence>
<keyword evidence="11 18" id="KW-0547">Nucleotide-binding</keyword>
<keyword evidence="13 18" id="KW-0067">ATP-binding</keyword>
<keyword evidence="7" id="KW-0808">Transferase</keyword>
<dbReference type="PROSITE" id="PS50011">
    <property type="entry name" value="PROTEIN_KINASE_DOM"/>
    <property type="match status" value="1"/>
</dbReference>
<evidence type="ECO:0000313" key="23">
    <source>
        <dbReference type="Proteomes" id="UP000887565"/>
    </source>
</evidence>
<keyword evidence="10 20" id="KW-0732">Signal</keyword>
<dbReference type="InterPro" id="IPR017441">
    <property type="entry name" value="Protein_kinase_ATP_BS"/>
</dbReference>
<keyword evidence="12" id="KW-0418">Kinase</keyword>
<comment type="cofactor">
    <cofactor evidence="2">
        <name>Mg(2+)</name>
        <dbReference type="ChEBI" id="CHEBI:18420"/>
    </cofactor>
</comment>
<keyword evidence="9" id="KW-0479">Metal-binding</keyword>
<dbReference type="InterPro" id="IPR003605">
    <property type="entry name" value="GS_dom"/>
</dbReference>
<dbReference type="PANTHER" id="PTHR23255">
    <property type="entry name" value="TRANSFORMING GROWTH FACTOR-BETA RECEPTOR TYPE I AND II"/>
    <property type="match status" value="1"/>
</dbReference>
<evidence type="ECO:0000256" key="19">
    <source>
        <dbReference type="SAM" id="Phobius"/>
    </source>
</evidence>
<keyword evidence="15 19" id="KW-1133">Transmembrane helix</keyword>
<dbReference type="Proteomes" id="UP000887565">
    <property type="component" value="Unplaced"/>
</dbReference>
<dbReference type="GO" id="GO:0071363">
    <property type="term" value="P:cellular response to growth factor stimulus"/>
    <property type="evidence" value="ECO:0007669"/>
    <property type="project" value="TreeGrafter"/>
</dbReference>
<dbReference type="FunFam" id="1.10.510.10:FF:000304">
    <property type="entry name" value="Receptor protein serine/threonine kinase"/>
    <property type="match status" value="1"/>
</dbReference>
<dbReference type="WBParaSite" id="nRc.2.0.1.t36035-RA">
    <property type="protein sequence ID" value="nRc.2.0.1.t36035-RA"/>
    <property type="gene ID" value="nRc.2.0.1.g36035"/>
</dbReference>
<keyword evidence="8 19" id="KW-0812">Transmembrane</keyword>
<evidence type="ECO:0000256" key="12">
    <source>
        <dbReference type="ARBA" id="ARBA00022777"/>
    </source>
</evidence>
<dbReference type="Gene3D" id="2.10.60.10">
    <property type="entry name" value="CD59"/>
    <property type="match status" value="1"/>
</dbReference>
<proteinExistence type="inferred from homology"/>
<evidence type="ECO:0000256" key="16">
    <source>
        <dbReference type="ARBA" id="ARBA00023136"/>
    </source>
</evidence>
<evidence type="ECO:0000256" key="20">
    <source>
        <dbReference type="SAM" id="SignalP"/>
    </source>
</evidence>
<evidence type="ECO:0000256" key="1">
    <source>
        <dbReference type="ARBA" id="ARBA00001936"/>
    </source>
</evidence>
<dbReference type="InterPro" id="IPR001245">
    <property type="entry name" value="Ser-Thr/Tyr_kinase_cat_dom"/>
</dbReference>
<dbReference type="GO" id="GO:0043235">
    <property type="term" value="C:receptor complex"/>
    <property type="evidence" value="ECO:0007669"/>
    <property type="project" value="TreeGrafter"/>
</dbReference>
<protein>
    <recommendedName>
        <fullName evidence="5">receptor protein serine/threonine kinase</fullName>
        <ecNumber evidence="5">2.7.11.30</ecNumber>
    </recommendedName>
</protein>
<evidence type="ECO:0000256" key="7">
    <source>
        <dbReference type="ARBA" id="ARBA00022679"/>
    </source>
</evidence>